<dbReference type="Proteomes" id="UP000016487">
    <property type="component" value="Unassembled WGS sequence"/>
</dbReference>
<protein>
    <submittedName>
        <fullName evidence="1">Uncharacterized protein</fullName>
    </submittedName>
</protein>
<organism evidence="1 2">
    <name type="scientific">Pseudoalteromonas citrea</name>
    <dbReference type="NCBI Taxonomy" id="43655"/>
    <lineage>
        <taxon>Bacteria</taxon>
        <taxon>Pseudomonadati</taxon>
        <taxon>Pseudomonadota</taxon>
        <taxon>Gammaproteobacteria</taxon>
        <taxon>Alteromonadales</taxon>
        <taxon>Pseudoalteromonadaceae</taxon>
        <taxon>Pseudoalteromonas</taxon>
    </lineage>
</organism>
<dbReference type="AlphaFoldDB" id="A0AAD4AJ99"/>
<sequence>MFSNTHFSQAITLAVCCLKLITIDQYKPRWFIAVNIIYIFGS</sequence>
<dbReference type="EMBL" id="AHBZ03000015">
    <property type="protein sequence ID" value="KAF7771929.1"/>
    <property type="molecule type" value="Genomic_DNA"/>
</dbReference>
<name>A0AAD4AJ99_9GAMM</name>
<reference evidence="1" key="1">
    <citation type="journal article" date="2012" name="J. Bacteriol.">
        <title>Genome sequences of type strains of seven species of the marine bacterium Pseudoalteromonas.</title>
        <authorList>
            <person name="Xie B.B."/>
            <person name="Shu Y.L."/>
            <person name="Qin Q.L."/>
            <person name="Rong J.C."/>
            <person name="Zhang X.Y."/>
            <person name="Chen X.L."/>
            <person name="Shi M."/>
            <person name="He H.L."/>
            <person name="Zhou B.C."/>
            <person name="Zhang Y.Z."/>
        </authorList>
    </citation>
    <scope>NUCLEOTIDE SEQUENCE</scope>
    <source>
        <strain evidence="1">DSM 8771</strain>
    </source>
</reference>
<evidence type="ECO:0000313" key="1">
    <source>
        <dbReference type="EMBL" id="KAF7771929.1"/>
    </source>
</evidence>
<reference evidence="1" key="2">
    <citation type="submission" date="2015-03" db="EMBL/GenBank/DDBJ databases">
        <title>Genome sequence of Pseudoalteromonas citrea.</title>
        <authorList>
            <person name="Xie B.-B."/>
            <person name="Rong J.-C."/>
            <person name="Qin Q.-L."/>
            <person name="Zhang Y.-Z."/>
        </authorList>
    </citation>
    <scope>NUCLEOTIDE SEQUENCE</scope>
    <source>
        <strain evidence="1">DSM 8771</strain>
    </source>
</reference>
<accession>A0AAD4AJ99</accession>
<gene>
    <name evidence="1" type="ORF">PCIT_a1896</name>
</gene>
<proteinExistence type="predicted"/>
<evidence type="ECO:0000313" key="2">
    <source>
        <dbReference type="Proteomes" id="UP000016487"/>
    </source>
</evidence>
<comment type="caution">
    <text evidence="1">The sequence shown here is derived from an EMBL/GenBank/DDBJ whole genome shotgun (WGS) entry which is preliminary data.</text>
</comment>